<evidence type="ECO:0000313" key="3">
    <source>
        <dbReference type="EMBL" id="KAK9016692.1"/>
    </source>
</evidence>
<keyword evidence="4" id="KW-1185">Reference proteome</keyword>
<sequence length="260" mass="30307">MEQLRHLYLPLHCDEKTKLKLGILRNLLTLVNFNTRNCYLKDLNNMTNLRELEICGPFQIEGFNEKKLDENPPIIQAKYLRTLTIISEEEEIDPRHLNHLISSCASICMLTLYAKISKLPELRYLSSNLAYIQLVSCKLEEDPMPTLEQLPNLRVLELYFDVFLRKKMICSAQGFAKLESLSLWQLDNLERWKVDEGAMPCLQQLEIGACERLKRLPNGLRFIKTLQELNIIAMPDALKDKLMERGPEFYKVQHVPSVIF</sequence>
<evidence type="ECO:0000313" key="4">
    <source>
        <dbReference type="Proteomes" id="UP001396334"/>
    </source>
</evidence>
<dbReference type="PANTHER" id="PTHR15140:SF37">
    <property type="entry name" value="UBIQUITIN-LIKE DOMAIN-CONTAINING PROTEIN"/>
    <property type="match status" value="1"/>
</dbReference>
<comment type="caution">
    <text evidence="3">The sequence shown here is derived from an EMBL/GenBank/DDBJ whole genome shotgun (WGS) entry which is preliminary data.</text>
</comment>
<evidence type="ECO:0000259" key="2">
    <source>
        <dbReference type="Pfam" id="PF23598"/>
    </source>
</evidence>
<gene>
    <name evidence="3" type="ORF">V6N11_079187</name>
</gene>
<name>A0ABR2RUP4_9ROSI</name>
<dbReference type="Gene3D" id="3.80.10.10">
    <property type="entry name" value="Ribonuclease Inhibitor"/>
    <property type="match status" value="1"/>
</dbReference>
<dbReference type="Proteomes" id="UP001396334">
    <property type="component" value="Unassembled WGS sequence"/>
</dbReference>
<keyword evidence="1" id="KW-0677">Repeat</keyword>
<proteinExistence type="predicted"/>
<dbReference type="SUPFAM" id="SSF52058">
    <property type="entry name" value="L domain-like"/>
    <property type="match status" value="1"/>
</dbReference>
<dbReference type="PANTHER" id="PTHR15140">
    <property type="entry name" value="TUBULIN-SPECIFIC CHAPERONE E"/>
    <property type="match status" value="1"/>
</dbReference>
<protein>
    <recommendedName>
        <fullName evidence="2">Disease resistance R13L4/SHOC-2-like LRR domain-containing protein</fullName>
    </recommendedName>
</protein>
<reference evidence="3 4" key="1">
    <citation type="journal article" date="2024" name="G3 (Bethesda)">
        <title>Genome assembly of Hibiscus sabdariffa L. provides insights into metabolisms of medicinal natural products.</title>
        <authorList>
            <person name="Kim T."/>
        </authorList>
    </citation>
    <scope>NUCLEOTIDE SEQUENCE [LARGE SCALE GENOMIC DNA]</scope>
    <source>
        <strain evidence="3">TK-2024</strain>
        <tissue evidence="3">Old leaves</tissue>
    </source>
</reference>
<dbReference type="Pfam" id="PF23598">
    <property type="entry name" value="LRR_14"/>
    <property type="match status" value="1"/>
</dbReference>
<organism evidence="3 4">
    <name type="scientific">Hibiscus sabdariffa</name>
    <name type="common">roselle</name>
    <dbReference type="NCBI Taxonomy" id="183260"/>
    <lineage>
        <taxon>Eukaryota</taxon>
        <taxon>Viridiplantae</taxon>
        <taxon>Streptophyta</taxon>
        <taxon>Embryophyta</taxon>
        <taxon>Tracheophyta</taxon>
        <taxon>Spermatophyta</taxon>
        <taxon>Magnoliopsida</taxon>
        <taxon>eudicotyledons</taxon>
        <taxon>Gunneridae</taxon>
        <taxon>Pentapetalae</taxon>
        <taxon>rosids</taxon>
        <taxon>malvids</taxon>
        <taxon>Malvales</taxon>
        <taxon>Malvaceae</taxon>
        <taxon>Malvoideae</taxon>
        <taxon>Hibiscus</taxon>
    </lineage>
</organism>
<dbReference type="InterPro" id="IPR032675">
    <property type="entry name" value="LRR_dom_sf"/>
</dbReference>
<feature type="domain" description="Disease resistance R13L4/SHOC-2-like LRR" evidence="2">
    <location>
        <begin position="3"/>
        <end position="231"/>
    </location>
</feature>
<dbReference type="EMBL" id="JBBPBN010000020">
    <property type="protein sequence ID" value="KAK9016692.1"/>
    <property type="molecule type" value="Genomic_DNA"/>
</dbReference>
<evidence type="ECO:0000256" key="1">
    <source>
        <dbReference type="ARBA" id="ARBA00022737"/>
    </source>
</evidence>
<dbReference type="InterPro" id="IPR055414">
    <property type="entry name" value="LRR_R13L4/SHOC2-like"/>
</dbReference>
<accession>A0ABR2RUP4</accession>